<name>A0A1A8M786_9TELE</name>
<sequence>RASQPLPESNSTPTSCLKNATNAVAWQTERAELLTNTHTHRLTTTL</sequence>
<feature type="non-terminal residue" evidence="1">
    <location>
        <position position="1"/>
    </location>
</feature>
<evidence type="ECO:0000313" key="1">
    <source>
        <dbReference type="EMBL" id="SBR52880.1"/>
    </source>
</evidence>
<proteinExistence type="predicted"/>
<feature type="non-terminal residue" evidence="1">
    <location>
        <position position="46"/>
    </location>
</feature>
<reference evidence="1" key="2">
    <citation type="submission" date="2016-06" db="EMBL/GenBank/DDBJ databases">
        <title>The genome of a short-lived fish provides insights into sex chromosome evolution and the genetic control of aging.</title>
        <authorList>
            <person name="Reichwald K."/>
            <person name="Felder M."/>
            <person name="Petzold A."/>
            <person name="Koch P."/>
            <person name="Groth M."/>
            <person name="Platzer M."/>
        </authorList>
    </citation>
    <scope>NUCLEOTIDE SEQUENCE</scope>
    <source>
        <tissue evidence="1">Brain</tissue>
    </source>
</reference>
<protein>
    <submittedName>
        <fullName evidence="1">Uncharacterized protein</fullName>
    </submittedName>
</protein>
<accession>A0A1A8M786</accession>
<dbReference type="AlphaFoldDB" id="A0A1A8M786"/>
<dbReference type="EMBL" id="HAEF01011721">
    <property type="protein sequence ID" value="SBR52880.1"/>
    <property type="molecule type" value="Transcribed_RNA"/>
</dbReference>
<organism evidence="1">
    <name type="scientific">Nothobranchius pienaari</name>
    <dbReference type="NCBI Taxonomy" id="704102"/>
    <lineage>
        <taxon>Eukaryota</taxon>
        <taxon>Metazoa</taxon>
        <taxon>Chordata</taxon>
        <taxon>Craniata</taxon>
        <taxon>Vertebrata</taxon>
        <taxon>Euteleostomi</taxon>
        <taxon>Actinopterygii</taxon>
        <taxon>Neopterygii</taxon>
        <taxon>Teleostei</taxon>
        <taxon>Neoteleostei</taxon>
        <taxon>Acanthomorphata</taxon>
        <taxon>Ovalentaria</taxon>
        <taxon>Atherinomorphae</taxon>
        <taxon>Cyprinodontiformes</taxon>
        <taxon>Nothobranchiidae</taxon>
        <taxon>Nothobranchius</taxon>
    </lineage>
</organism>
<reference evidence="1" key="1">
    <citation type="submission" date="2016-05" db="EMBL/GenBank/DDBJ databases">
        <authorList>
            <person name="Lavstsen T."/>
            <person name="Jespersen J.S."/>
        </authorList>
    </citation>
    <scope>NUCLEOTIDE SEQUENCE</scope>
    <source>
        <tissue evidence="1">Brain</tissue>
    </source>
</reference>
<gene>
    <name evidence="1" type="primary">Nfu_g_1_016149</name>
</gene>